<dbReference type="PIRSF" id="PIRSF033093">
    <property type="entry name" value="UCP_ML1119"/>
    <property type="match status" value="1"/>
</dbReference>
<reference evidence="2" key="1">
    <citation type="submission" date="2016-01" db="EMBL/GenBank/DDBJ databases">
        <authorList>
            <person name="Peeters C."/>
        </authorList>
    </citation>
    <scope>NUCLEOTIDE SEQUENCE [LARGE SCALE GENOMIC DNA]</scope>
    <source>
        <strain evidence="2">LMG 22937</strain>
    </source>
</reference>
<evidence type="ECO:0000313" key="2">
    <source>
        <dbReference type="EMBL" id="SAL79396.1"/>
    </source>
</evidence>
<dbReference type="Proteomes" id="UP000054925">
    <property type="component" value="Unassembled WGS sequence"/>
</dbReference>
<feature type="domain" description="Calcineurin-like phosphoesterase" evidence="1">
    <location>
        <begin position="6"/>
        <end position="121"/>
    </location>
</feature>
<dbReference type="InterPro" id="IPR014577">
    <property type="entry name" value="UCP033093_metalloPase"/>
</dbReference>
<dbReference type="InterPro" id="IPR029052">
    <property type="entry name" value="Metallo-depent_PP-like"/>
</dbReference>
<gene>
    <name evidence="2" type="ORF">AWB67_05443</name>
</gene>
<dbReference type="PANTHER" id="PTHR30337:SF0">
    <property type="entry name" value="NUCLEASE SBCCD SUBUNIT D"/>
    <property type="match status" value="1"/>
</dbReference>
<dbReference type="InterPro" id="IPR004843">
    <property type="entry name" value="Calcineurin-like_PHP"/>
</dbReference>
<accession>A0A158KE42</accession>
<dbReference type="GO" id="GO:0016787">
    <property type="term" value="F:hydrolase activity"/>
    <property type="evidence" value="ECO:0007669"/>
    <property type="project" value="InterPro"/>
</dbReference>
<dbReference type="SUPFAM" id="SSF56300">
    <property type="entry name" value="Metallo-dependent phosphatases"/>
    <property type="match status" value="1"/>
</dbReference>
<dbReference type="AlphaFoldDB" id="A0A158KE42"/>
<proteinExistence type="predicted"/>
<dbReference type="PANTHER" id="PTHR30337">
    <property type="entry name" value="COMPONENT OF ATP-DEPENDENT DSDNA EXONUCLEASE"/>
    <property type="match status" value="1"/>
</dbReference>
<sequence length="373" mass="40479">MPLLIHSADWQIGAAFGQFDPEDALFLAAARIESVKTLARVATSKKADLVVVTGDVFDQQTIPDALIRKLFNAMDGFSGKWVLLPGNHDAALVESVWTRAMRLNCLPENVTVVLKPGTILLDDLKIALLCAPLTQRKTYVDTTEFFDTEVTPDGYLRVGLAHGSVKGYLPDDIDSTNPISAQRAETARLDYLALGDWHGALSINTRTWYAGTHEQDRFKTNEPGFALAVELTESGAEPAVSRERVGQYSWHRWERTVSVSSDAGELASDLAALGEADVLRLTVTGSADMTATHVIEDVIAQCRAKVRALRYDTSALGLLPSDEELANLGAQGGYIATVVARLKEMQEDTTQGPAASEALKLLAQAQRDTKEPA</sequence>
<dbReference type="Gene3D" id="3.60.21.10">
    <property type="match status" value="1"/>
</dbReference>
<name>A0A158KE42_9BURK</name>
<organism evidence="2 3">
    <name type="scientific">Caballeronia terrestris</name>
    <dbReference type="NCBI Taxonomy" id="1226301"/>
    <lineage>
        <taxon>Bacteria</taxon>
        <taxon>Pseudomonadati</taxon>
        <taxon>Pseudomonadota</taxon>
        <taxon>Betaproteobacteria</taxon>
        <taxon>Burkholderiales</taxon>
        <taxon>Burkholderiaceae</taxon>
        <taxon>Caballeronia</taxon>
    </lineage>
</organism>
<dbReference type="EMBL" id="FCOL02000049">
    <property type="protein sequence ID" value="SAL79396.1"/>
    <property type="molecule type" value="Genomic_DNA"/>
</dbReference>
<dbReference type="OrthoDB" id="9773856at2"/>
<comment type="caution">
    <text evidence="2">The sequence shown here is derived from an EMBL/GenBank/DDBJ whole genome shotgun (WGS) entry which is preliminary data.</text>
</comment>
<evidence type="ECO:0000259" key="1">
    <source>
        <dbReference type="Pfam" id="PF00149"/>
    </source>
</evidence>
<dbReference type="Pfam" id="PF00149">
    <property type="entry name" value="Metallophos"/>
    <property type="match status" value="1"/>
</dbReference>
<dbReference type="InterPro" id="IPR050535">
    <property type="entry name" value="DNA_Repair-Maintenance_Comp"/>
</dbReference>
<evidence type="ECO:0000313" key="3">
    <source>
        <dbReference type="Proteomes" id="UP000054925"/>
    </source>
</evidence>
<keyword evidence="3" id="KW-1185">Reference proteome</keyword>
<dbReference type="RefSeq" id="WP_087659276.1">
    <property type="nucleotide sequence ID" value="NZ_FCOL02000049.1"/>
</dbReference>
<protein>
    <submittedName>
        <fullName evidence="2">Calcineurin-like phosphoesterase</fullName>
    </submittedName>
</protein>